<dbReference type="OrthoDB" id="823504at2759"/>
<dbReference type="GO" id="GO:0020037">
    <property type="term" value="F:heme binding"/>
    <property type="evidence" value="ECO:0007669"/>
    <property type="project" value="InterPro"/>
</dbReference>
<keyword evidence="2" id="KW-0964">Secreted</keyword>
<dbReference type="GO" id="GO:0006979">
    <property type="term" value="P:response to oxidative stress"/>
    <property type="evidence" value="ECO:0007669"/>
    <property type="project" value="InterPro"/>
</dbReference>
<gene>
    <name evidence="6" type="ORF">Fcan01_28437</name>
</gene>
<dbReference type="EMBL" id="LNIX01000072">
    <property type="protein sequence ID" value="OXA36807.1"/>
    <property type="molecule type" value="Genomic_DNA"/>
</dbReference>
<dbReference type="InterPro" id="IPR037120">
    <property type="entry name" value="Haem_peroxidase_sf_animal"/>
</dbReference>
<organism evidence="6 7">
    <name type="scientific">Folsomia candida</name>
    <name type="common">Springtail</name>
    <dbReference type="NCBI Taxonomy" id="158441"/>
    <lineage>
        <taxon>Eukaryota</taxon>
        <taxon>Metazoa</taxon>
        <taxon>Ecdysozoa</taxon>
        <taxon>Arthropoda</taxon>
        <taxon>Hexapoda</taxon>
        <taxon>Collembola</taxon>
        <taxon>Entomobryomorpha</taxon>
        <taxon>Isotomoidea</taxon>
        <taxon>Isotomidae</taxon>
        <taxon>Proisotominae</taxon>
        <taxon>Folsomia</taxon>
    </lineage>
</organism>
<feature type="binding site" description="axial binding residue" evidence="5">
    <location>
        <position position="238"/>
    </location>
    <ligand>
        <name>heme b</name>
        <dbReference type="ChEBI" id="CHEBI:60344"/>
    </ligand>
    <ligandPart>
        <name>Fe</name>
        <dbReference type="ChEBI" id="CHEBI:18248"/>
    </ligandPart>
</feature>
<dbReference type="GO" id="GO:0004601">
    <property type="term" value="F:peroxidase activity"/>
    <property type="evidence" value="ECO:0007669"/>
    <property type="project" value="UniProtKB-KW"/>
</dbReference>
<comment type="caution">
    <text evidence="6">The sequence shown here is derived from an EMBL/GenBank/DDBJ whole genome shotgun (WGS) entry which is preliminary data.</text>
</comment>
<dbReference type="PRINTS" id="PR00457">
    <property type="entry name" value="ANPEROXIDASE"/>
</dbReference>
<dbReference type="SUPFAM" id="SSF48113">
    <property type="entry name" value="Heme-dependent peroxidases"/>
    <property type="match status" value="1"/>
</dbReference>
<evidence type="ECO:0000256" key="5">
    <source>
        <dbReference type="PIRSR" id="PIRSR619791-2"/>
    </source>
</evidence>
<keyword evidence="5" id="KW-0479">Metal-binding</keyword>
<dbReference type="GO" id="GO:0046872">
    <property type="term" value="F:metal ion binding"/>
    <property type="evidence" value="ECO:0007669"/>
    <property type="project" value="UniProtKB-KW"/>
</dbReference>
<name>A0A226CWB9_FOLCA</name>
<dbReference type="Gene3D" id="1.10.640.10">
    <property type="entry name" value="Haem peroxidase domain superfamily, animal type"/>
    <property type="match status" value="1"/>
</dbReference>
<evidence type="ECO:0000256" key="3">
    <source>
        <dbReference type="ARBA" id="ARBA00022559"/>
    </source>
</evidence>
<evidence type="ECO:0000256" key="4">
    <source>
        <dbReference type="ARBA" id="ARBA00023180"/>
    </source>
</evidence>
<dbReference type="InterPro" id="IPR019791">
    <property type="entry name" value="Haem_peroxidase_animal"/>
</dbReference>
<evidence type="ECO:0000313" key="6">
    <source>
        <dbReference type="EMBL" id="OXA36807.1"/>
    </source>
</evidence>
<dbReference type="OMA" id="CFQADSR"/>
<evidence type="ECO:0000256" key="1">
    <source>
        <dbReference type="ARBA" id="ARBA00004613"/>
    </source>
</evidence>
<dbReference type="PANTHER" id="PTHR11475">
    <property type="entry name" value="OXIDASE/PEROXIDASE"/>
    <property type="match status" value="1"/>
</dbReference>
<keyword evidence="4" id="KW-0325">Glycoprotein</keyword>
<dbReference type="PROSITE" id="PS50292">
    <property type="entry name" value="PEROXIDASE_3"/>
    <property type="match status" value="1"/>
</dbReference>
<dbReference type="Proteomes" id="UP000198287">
    <property type="component" value="Unassembled WGS sequence"/>
</dbReference>
<protein>
    <submittedName>
        <fullName evidence="6">Peroxidasin</fullName>
    </submittedName>
</protein>
<evidence type="ECO:0000313" key="7">
    <source>
        <dbReference type="Proteomes" id="UP000198287"/>
    </source>
</evidence>
<keyword evidence="3" id="KW-0560">Oxidoreductase</keyword>
<dbReference type="InterPro" id="IPR010255">
    <property type="entry name" value="Haem_peroxidase_sf"/>
</dbReference>
<dbReference type="PANTHER" id="PTHR11475:SF4">
    <property type="entry name" value="CHORION PEROXIDASE"/>
    <property type="match status" value="1"/>
</dbReference>
<evidence type="ECO:0000256" key="2">
    <source>
        <dbReference type="ARBA" id="ARBA00022525"/>
    </source>
</evidence>
<keyword evidence="7" id="KW-1185">Reference proteome</keyword>
<sequence>MLQSGYNGQRGVKVPTTLPNARLVSATIHPDLIKPDARITNMLPQFGQFLDHDLSLVAEGAETGIREQVNMLTSFVDGSNIYGSEDERHAFIRSFEKGKLRVNSANSKFPPTNAEIEAVFGTKPMVLGTFLAGDDRVNEMPGLLVMHTLWFREHNRIAEGIYNLMPFWDDEFIFQETRRLVLAEWQNVVYGEYLPTLLGMDTMNKYGLTLRDWWSNYDPNVDATVFHAFADAAYRFGHTFSNGIIQLYRGLENIGSYRIRHNFFVDTQVVQDGGKGYDYILNGLLIQNAQTYDPFVTEDLTNHVLQLPTDDFGSDLIARNFQRGRDHGLPAWMEFRRLCGLETTTSWLNKPVEVVSDSWLKLQGLFQNPNEVDLFTGGIIEVPMGEALTGPTFNCLKVSWE</sequence>
<reference evidence="6 7" key="1">
    <citation type="submission" date="2015-12" db="EMBL/GenBank/DDBJ databases">
        <title>The genome of Folsomia candida.</title>
        <authorList>
            <person name="Faddeeva A."/>
            <person name="Derks M.F."/>
            <person name="Anvar Y."/>
            <person name="Smit S."/>
            <person name="Van Straalen N."/>
            <person name="Roelofs D."/>
        </authorList>
    </citation>
    <scope>NUCLEOTIDE SEQUENCE [LARGE SCALE GENOMIC DNA]</scope>
    <source>
        <strain evidence="6 7">VU population</strain>
        <tissue evidence="6">Whole body</tissue>
    </source>
</reference>
<proteinExistence type="predicted"/>
<comment type="subcellular location">
    <subcellularLocation>
        <location evidence="1">Secreted</location>
    </subcellularLocation>
</comment>
<dbReference type="GO" id="GO:0005576">
    <property type="term" value="C:extracellular region"/>
    <property type="evidence" value="ECO:0007669"/>
    <property type="project" value="UniProtKB-SubCell"/>
</dbReference>
<keyword evidence="5" id="KW-0408">Iron</keyword>
<keyword evidence="3" id="KW-0575">Peroxidase</keyword>
<dbReference type="Pfam" id="PF03098">
    <property type="entry name" value="An_peroxidase"/>
    <property type="match status" value="2"/>
</dbReference>
<dbReference type="AlphaFoldDB" id="A0A226CWB9"/>
<keyword evidence="5" id="KW-0349">Heme</keyword>
<accession>A0A226CWB9</accession>